<gene>
    <name evidence="2" type="ORF">FVW20_09480</name>
</gene>
<comment type="caution">
    <text evidence="2">The sequence shown here is derived from an EMBL/GenBank/DDBJ whole genome shotgun (WGS) entry which is preliminary data.</text>
</comment>
<organism evidence="2 3">
    <name type="scientific">Nitratidesulfovibrio oxamicus</name>
    <dbReference type="NCBI Taxonomy" id="32016"/>
    <lineage>
        <taxon>Bacteria</taxon>
        <taxon>Pseudomonadati</taxon>
        <taxon>Thermodesulfobacteriota</taxon>
        <taxon>Desulfovibrionia</taxon>
        <taxon>Desulfovibrionales</taxon>
        <taxon>Desulfovibrionaceae</taxon>
        <taxon>Nitratidesulfovibrio</taxon>
    </lineage>
</organism>
<dbReference type="RefSeq" id="WP_196609232.1">
    <property type="nucleotide sequence ID" value="NZ_VRYY01000247.1"/>
</dbReference>
<reference evidence="2 3" key="1">
    <citation type="submission" date="2019-08" db="EMBL/GenBank/DDBJ databases">
        <authorList>
            <person name="Luo N."/>
        </authorList>
    </citation>
    <scope>NUCLEOTIDE SEQUENCE [LARGE SCALE GENOMIC DNA]</scope>
    <source>
        <strain evidence="2 3">NCIMB 9442</strain>
    </source>
</reference>
<evidence type="ECO:0000259" key="1">
    <source>
        <dbReference type="Pfam" id="PF16778"/>
    </source>
</evidence>
<dbReference type="Gene3D" id="6.10.140.1310">
    <property type="match status" value="1"/>
</dbReference>
<dbReference type="InterPro" id="IPR031893">
    <property type="entry name" value="Phage_tail_APC"/>
</dbReference>
<dbReference type="EMBL" id="VRYY01000247">
    <property type="protein sequence ID" value="MBG3877240.1"/>
    <property type="molecule type" value="Genomic_DNA"/>
</dbReference>
<accession>A0ABS0J487</accession>
<keyword evidence="3" id="KW-1185">Reference proteome</keyword>
<protein>
    <recommendedName>
        <fullName evidence="1">Phage tail assembly chaperone-like domain-containing protein</fullName>
    </recommendedName>
</protein>
<proteinExistence type="predicted"/>
<dbReference type="Pfam" id="PF16778">
    <property type="entry name" value="Phage_tail_APC"/>
    <property type="match status" value="1"/>
</dbReference>
<sequence length="162" mass="18239">MHILVYERDTREYLRAEDWQPPHPWVALPADAVAADAVLLPDVRVGFARVLTMQADGWEYVEDHRGEAGWLPDGTPHTVTELGPLPEGWSEVAPAKTDEQAARDVRARRDSMLSACDYLMMQDYPLDAASRAEWVAYRQALRDLTAQVGFPVTVNWPEIPGK</sequence>
<evidence type="ECO:0000313" key="3">
    <source>
        <dbReference type="Proteomes" id="UP001194469"/>
    </source>
</evidence>
<dbReference type="Proteomes" id="UP001194469">
    <property type="component" value="Unassembled WGS sequence"/>
</dbReference>
<evidence type="ECO:0000313" key="2">
    <source>
        <dbReference type="EMBL" id="MBG3877240.1"/>
    </source>
</evidence>
<feature type="domain" description="Phage tail assembly chaperone-like" evidence="1">
    <location>
        <begin position="103"/>
        <end position="160"/>
    </location>
</feature>
<name>A0ABS0J487_9BACT</name>